<dbReference type="InterPro" id="IPR045794">
    <property type="entry name" value="Trypco1"/>
</dbReference>
<sequence>MRFVDFTFDDGTSVLVRVSPGPGDGAGEWEGDTAVGPVGVGSGAVRRVGRELERAFAPLVPVLEGIRGQARRMQDAPDELSVQFGVQFTSGLKLAVVGSMEATFTVTATWRGETPQAGAGDDGAGG</sequence>
<evidence type="ECO:0000313" key="3">
    <source>
        <dbReference type="Proteomes" id="UP001153328"/>
    </source>
</evidence>
<dbReference type="RefSeq" id="WP_205048210.1">
    <property type="nucleotide sequence ID" value="NZ_CAJVAX010000018.1"/>
</dbReference>
<dbReference type="NCBIfam" id="NF041216">
    <property type="entry name" value="CU044_2847_fam"/>
    <property type="match status" value="1"/>
</dbReference>
<evidence type="ECO:0000259" key="1">
    <source>
        <dbReference type="Pfam" id="PF19493"/>
    </source>
</evidence>
<dbReference type="Proteomes" id="UP001153328">
    <property type="component" value="Unassembled WGS sequence"/>
</dbReference>
<dbReference type="Pfam" id="PF19493">
    <property type="entry name" value="Trypco1"/>
    <property type="match status" value="1"/>
</dbReference>
<keyword evidence="3" id="KW-1185">Reference proteome</keyword>
<dbReference type="EMBL" id="CAJVAX010000018">
    <property type="protein sequence ID" value="CAG7645757.1"/>
    <property type="molecule type" value="Genomic_DNA"/>
</dbReference>
<evidence type="ECO:0000313" key="2">
    <source>
        <dbReference type="EMBL" id="CAG7645757.1"/>
    </source>
</evidence>
<organism evidence="2 3">
    <name type="scientific">Actinacidiphila bryophytorum</name>
    <dbReference type="NCBI Taxonomy" id="1436133"/>
    <lineage>
        <taxon>Bacteria</taxon>
        <taxon>Bacillati</taxon>
        <taxon>Actinomycetota</taxon>
        <taxon>Actinomycetes</taxon>
        <taxon>Kitasatosporales</taxon>
        <taxon>Streptomycetaceae</taxon>
        <taxon>Actinacidiphila</taxon>
    </lineage>
</organism>
<protein>
    <recommendedName>
        <fullName evidence="1">Trypsin-co-occurring domain-containing protein</fullName>
    </recommendedName>
</protein>
<name>A0A9W4H2C9_9ACTN</name>
<feature type="domain" description="Trypsin-co-occurring" evidence="1">
    <location>
        <begin position="7"/>
        <end position="111"/>
    </location>
</feature>
<accession>A0A9W4H2C9</accession>
<comment type="caution">
    <text evidence="2">The sequence shown here is derived from an EMBL/GenBank/DDBJ whole genome shotgun (WGS) entry which is preliminary data.</text>
</comment>
<reference evidence="2" key="1">
    <citation type="submission" date="2021-06" db="EMBL/GenBank/DDBJ databases">
        <authorList>
            <person name="Arsene-Ploetze F."/>
        </authorList>
    </citation>
    <scope>NUCLEOTIDE SEQUENCE</scope>
    <source>
        <strain evidence="2">SBRY1</strain>
    </source>
</reference>
<proteinExistence type="predicted"/>
<gene>
    <name evidence="2" type="ORF">SBRY_40237</name>
</gene>
<dbReference type="AlphaFoldDB" id="A0A9W4H2C9"/>